<keyword evidence="4 7" id="KW-0812">Transmembrane</keyword>
<feature type="transmembrane region" description="Helical" evidence="7">
    <location>
        <begin position="43"/>
        <end position="64"/>
    </location>
</feature>
<dbReference type="InterPro" id="IPR003362">
    <property type="entry name" value="Bact_transf"/>
</dbReference>
<evidence type="ECO:0000313" key="9">
    <source>
        <dbReference type="EMBL" id="OGL52617.1"/>
    </source>
</evidence>
<evidence type="ECO:0000256" key="4">
    <source>
        <dbReference type="ARBA" id="ARBA00022692"/>
    </source>
</evidence>
<evidence type="ECO:0000256" key="5">
    <source>
        <dbReference type="ARBA" id="ARBA00022989"/>
    </source>
</evidence>
<feature type="transmembrane region" description="Helical" evidence="7">
    <location>
        <begin position="12"/>
        <end position="31"/>
    </location>
</feature>
<evidence type="ECO:0000259" key="8">
    <source>
        <dbReference type="Pfam" id="PF02397"/>
    </source>
</evidence>
<dbReference type="NCBIfam" id="TIGR03025">
    <property type="entry name" value="EPS_sugtrans"/>
    <property type="match status" value="1"/>
</dbReference>
<sequence>MLKQENWLISRTLQLFDLIVIIASFFVSYYLRNFLLNRVSGEILPLGAYLWIIIIILPVWIALLKNQKIFGSFHIESPYIFSKKILRISFLGILILGAIIFLFQKKYFSRTFIVSFVFLSSLSLFALKTIVHLVFSRLKSIGFNPRHIIIVGTGKESKALARIIENHKKWGLNILGFLKIKEEEEIEEKEMKILGSASDLLSILHKNVVDEVIFCVPKEWLPELEDKLALCEEEGVKTRLLADFYPRIIAKPEFEEFHGIHLLTFSTTPQMNSELLLKNIADRVLSSILLISLSPIFLIVSILIKLTNPGPVFFRQVRVGLAGRKFILYKFRSMIVGAEEKLPGILHLNERNGPVFKSKNDPRVTKTGRFLRATNTDELPQLINVLKGDMSLVGPRPPLPEEVEKYEGWQRRRLSMKPGMTCFWQISRKREMDFSQWMKLDLYYIDNWSLLTDLKIILWTISKIAFGIGIKQIK</sequence>
<evidence type="ECO:0000256" key="3">
    <source>
        <dbReference type="ARBA" id="ARBA00022679"/>
    </source>
</evidence>
<evidence type="ECO:0000313" key="10">
    <source>
        <dbReference type="Proteomes" id="UP000178082"/>
    </source>
</evidence>
<feature type="transmembrane region" description="Helical" evidence="7">
    <location>
        <begin position="85"/>
        <end position="104"/>
    </location>
</feature>
<dbReference type="PANTHER" id="PTHR30576">
    <property type="entry name" value="COLANIC BIOSYNTHESIS UDP-GLUCOSE LIPID CARRIER TRANSFERASE"/>
    <property type="match status" value="1"/>
</dbReference>
<accession>A0A1F7SHH7</accession>
<comment type="caution">
    <text evidence="9">The sequence shown here is derived from an EMBL/GenBank/DDBJ whole genome shotgun (WGS) entry which is preliminary data.</text>
</comment>
<dbReference type="EMBL" id="MGDI01000031">
    <property type="protein sequence ID" value="OGL52617.1"/>
    <property type="molecule type" value="Genomic_DNA"/>
</dbReference>
<dbReference type="Gene3D" id="3.40.50.720">
    <property type="entry name" value="NAD(P)-binding Rossmann-like Domain"/>
    <property type="match status" value="1"/>
</dbReference>
<feature type="domain" description="Bacterial sugar transferase" evidence="8">
    <location>
        <begin position="278"/>
        <end position="464"/>
    </location>
</feature>
<comment type="subcellular location">
    <subcellularLocation>
        <location evidence="1">Membrane</location>
        <topology evidence="1">Multi-pass membrane protein</topology>
    </subcellularLocation>
</comment>
<dbReference type="GO" id="GO:0016020">
    <property type="term" value="C:membrane"/>
    <property type="evidence" value="ECO:0007669"/>
    <property type="project" value="UniProtKB-SubCell"/>
</dbReference>
<dbReference type="PANTHER" id="PTHR30576:SF10">
    <property type="entry name" value="SLL5057 PROTEIN"/>
    <property type="match status" value="1"/>
</dbReference>
<feature type="transmembrane region" description="Helical" evidence="7">
    <location>
        <begin position="110"/>
        <end position="135"/>
    </location>
</feature>
<evidence type="ECO:0000256" key="1">
    <source>
        <dbReference type="ARBA" id="ARBA00004141"/>
    </source>
</evidence>
<dbReference type="Pfam" id="PF02397">
    <property type="entry name" value="Bac_transf"/>
    <property type="match status" value="1"/>
</dbReference>
<keyword evidence="6 7" id="KW-0472">Membrane</keyword>
<dbReference type="SUPFAM" id="SSF51735">
    <property type="entry name" value="NAD(P)-binding Rossmann-fold domains"/>
    <property type="match status" value="1"/>
</dbReference>
<evidence type="ECO:0000256" key="7">
    <source>
        <dbReference type="SAM" id="Phobius"/>
    </source>
</evidence>
<dbReference type="Pfam" id="PF13727">
    <property type="entry name" value="CoA_binding_3"/>
    <property type="match status" value="1"/>
</dbReference>
<comment type="similarity">
    <text evidence="2">Belongs to the bacterial sugar transferase family.</text>
</comment>
<dbReference type="GO" id="GO:0016780">
    <property type="term" value="F:phosphotransferase activity, for other substituted phosphate groups"/>
    <property type="evidence" value="ECO:0007669"/>
    <property type="project" value="TreeGrafter"/>
</dbReference>
<keyword evidence="5 7" id="KW-1133">Transmembrane helix</keyword>
<evidence type="ECO:0000256" key="2">
    <source>
        <dbReference type="ARBA" id="ARBA00006464"/>
    </source>
</evidence>
<dbReference type="InterPro" id="IPR017475">
    <property type="entry name" value="EPS_sugar_tfrase"/>
</dbReference>
<evidence type="ECO:0000256" key="6">
    <source>
        <dbReference type="ARBA" id="ARBA00023136"/>
    </source>
</evidence>
<gene>
    <name evidence="9" type="ORF">A3G31_11680</name>
</gene>
<proteinExistence type="inferred from homology"/>
<name>A0A1F7SHH7_9BACT</name>
<dbReference type="STRING" id="1817883.A3G31_11680"/>
<dbReference type="InterPro" id="IPR036291">
    <property type="entry name" value="NAD(P)-bd_dom_sf"/>
</dbReference>
<dbReference type="AlphaFoldDB" id="A0A1F7SHH7"/>
<protein>
    <recommendedName>
        <fullName evidence="8">Bacterial sugar transferase domain-containing protein</fullName>
    </recommendedName>
</protein>
<dbReference type="Proteomes" id="UP000178082">
    <property type="component" value="Unassembled WGS sequence"/>
</dbReference>
<keyword evidence="3" id="KW-0808">Transferase</keyword>
<organism evidence="9 10">
    <name type="scientific">Candidatus Schekmanbacteria bacterium RIFCSPLOWO2_12_FULL_38_15</name>
    <dbReference type="NCBI Taxonomy" id="1817883"/>
    <lineage>
        <taxon>Bacteria</taxon>
        <taxon>Candidatus Schekmaniibacteriota</taxon>
    </lineage>
</organism>
<feature type="transmembrane region" description="Helical" evidence="7">
    <location>
        <begin position="284"/>
        <end position="304"/>
    </location>
</feature>
<reference evidence="9 10" key="1">
    <citation type="journal article" date="2016" name="Nat. Commun.">
        <title>Thousands of microbial genomes shed light on interconnected biogeochemical processes in an aquifer system.</title>
        <authorList>
            <person name="Anantharaman K."/>
            <person name="Brown C.T."/>
            <person name="Hug L.A."/>
            <person name="Sharon I."/>
            <person name="Castelle C.J."/>
            <person name="Probst A.J."/>
            <person name="Thomas B.C."/>
            <person name="Singh A."/>
            <person name="Wilkins M.J."/>
            <person name="Karaoz U."/>
            <person name="Brodie E.L."/>
            <person name="Williams K.H."/>
            <person name="Hubbard S.S."/>
            <person name="Banfield J.F."/>
        </authorList>
    </citation>
    <scope>NUCLEOTIDE SEQUENCE [LARGE SCALE GENOMIC DNA]</scope>
</reference>